<dbReference type="EMBL" id="JAFJYH010000086">
    <property type="protein sequence ID" value="KAG4420343.1"/>
    <property type="molecule type" value="Genomic_DNA"/>
</dbReference>
<evidence type="ECO:0000313" key="2">
    <source>
        <dbReference type="Proteomes" id="UP000664132"/>
    </source>
</evidence>
<keyword evidence="2" id="KW-1185">Reference proteome</keyword>
<name>A0A8H7WAS4_9HELO</name>
<organism evidence="1 2">
    <name type="scientific">Cadophora malorum</name>
    <dbReference type="NCBI Taxonomy" id="108018"/>
    <lineage>
        <taxon>Eukaryota</taxon>
        <taxon>Fungi</taxon>
        <taxon>Dikarya</taxon>
        <taxon>Ascomycota</taxon>
        <taxon>Pezizomycotina</taxon>
        <taxon>Leotiomycetes</taxon>
        <taxon>Helotiales</taxon>
        <taxon>Ploettnerulaceae</taxon>
        <taxon>Cadophora</taxon>
    </lineage>
</organism>
<dbReference type="AlphaFoldDB" id="A0A8H7WAS4"/>
<dbReference type="InterPro" id="IPR036291">
    <property type="entry name" value="NAD(P)-bd_dom_sf"/>
</dbReference>
<dbReference type="Gene3D" id="3.40.50.720">
    <property type="entry name" value="NAD(P)-binding Rossmann-like Domain"/>
    <property type="match status" value="1"/>
</dbReference>
<protein>
    <submittedName>
        <fullName evidence="1">Uncharacterized protein</fullName>
    </submittedName>
</protein>
<dbReference type="Proteomes" id="UP000664132">
    <property type="component" value="Unassembled WGS sequence"/>
</dbReference>
<dbReference type="SUPFAM" id="SSF51735">
    <property type="entry name" value="NAD(P)-binding Rossmann-fold domains"/>
    <property type="match status" value="1"/>
</dbReference>
<accession>A0A8H7WAS4</accession>
<evidence type="ECO:0000313" key="1">
    <source>
        <dbReference type="EMBL" id="KAG4420343.1"/>
    </source>
</evidence>
<comment type="caution">
    <text evidence="1">The sequence shown here is derived from an EMBL/GenBank/DDBJ whole genome shotgun (WGS) entry which is preliminary data.</text>
</comment>
<dbReference type="OrthoDB" id="1933717at2759"/>
<proteinExistence type="predicted"/>
<reference evidence="1" key="1">
    <citation type="submission" date="2021-02" db="EMBL/GenBank/DDBJ databases">
        <title>Genome sequence Cadophora malorum strain M34.</title>
        <authorList>
            <person name="Stefanovic E."/>
            <person name="Vu D."/>
            <person name="Scully C."/>
            <person name="Dijksterhuis J."/>
            <person name="Roader J."/>
            <person name="Houbraken J."/>
        </authorList>
    </citation>
    <scope>NUCLEOTIDE SEQUENCE</scope>
    <source>
        <strain evidence="1">M34</strain>
    </source>
</reference>
<gene>
    <name evidence="1" type="ORF">IFR04_006549</name>
</gene>
<sequence length="136" mass="15069">MYPYPRRGQQLLVFGFYGGSNSLKVGCQFSSGMAHIAPSWVKDWAYAAGKAAIVKVFDYLQAQQPEWHVVQLHPGVVGQGPPELCGHFAVWLASSEAAFLKTKFVWANWDVEEVKARADEIKSSNLLRVALNGVDM</sequence>